<proteinExistence type="predicted"/>
<evidence type="ECO:0000313" key="3">
    <source>
        <dbReference type="EMBL" id="AQT06570.1"/>
    </source>
</evidence>
<evidence type="ECO:0000313" key="4">
    <source>
        <dbReference type="Proteomes" id="UP000189055"/>
    </source>
</evidence>
<evidence type="ECO:0000256" key="2">
    <source>
        <dbReference type="SAM" id="MobiDB-lite"/>
    </source>
</evidence>
<protein>
    <submittedName>
        <fullName evidence="3">Uncharacterized protein</fullName>
    </submittedName>
</protein>
<dbReference type="Proteomes" id="UP000189055">
    <property type="component" value="Plasmid pAC1084_1"/>
</dbReference>
<dbReference type="AlphaFoldDB" id="A0A1U9LJV3"/>
<feature type="compositionally biased region" description="Basic and acidic residues" evidence="2">
    <location>
        <begin position="1"/>
        <end position="17"/>
    </location>
</feature>
<feature type="region of interest" description="Disordered" evidence="2">
    <location>
        <begin position="1"/>
        <end position="21"/>
    </location>
</feature>
<geneLocation type="plasmid" evidence="4">
    <name>pac1084_1</name>
</geneLocation>
<keyword evidence="1" id="KW-0175">Coiled coil</keyword>
<dbReference type="KEGG" id="aper:A0U91_16310"/>
<evidence type="ECO:0000256" key="1">
    <source>
        <dbReference type="SAM" id="Coils"/>
    </source>
</evidence>
<dbReference type="EMBL" id="CP014688">
    <property type="protein sequence ID" value="AQT06570.1"/>
    <property type="molecule type" value="Genomic_DNA"/>
</dbReference>
<sequence length="502" mass="55217">MSDRTDSGPPENADKSQEVSGVYIPFPVTDEQAARMYGAYCASELPSRGEATEAALRVAGIEITPPPEELKTVAYVNAQRLRWKLSTGSSVCLTFSAEPWHGGGSLDLIDGIVFSKDHESVVRHLNVCLSEQERAILGLTDQIAEKDRRIAELEGEIALGRQSPTPPLETECREHEVRGATSVLSDTLRAASCKAGNDIRLVQFVTDDGGDPHLDTIKPSYFRLSDHLIMREICEDLVRFSYSLSRTAGMSAEDVVRLTVGRVFDGAEEKMVEAIAKVEPRQVSARDFLSANEIREIEFLSGLKNVIRSAVLAVMDHDQITAEQIAEKLGYGIERLSEILNPDLHISSFDLFYVMDRLSLVWVFSSRPMKDADRPGEIALSQIADGIRAIDPSPPSVNGKHTRQSRDEQIEQLAKAIRRMWRSSDTSAKNLAAQHIAVAEQRVVEAISAKIATIPASVVTEVSELPDRTSQAECPQMMLVTAEELTTIVRDAMASIGKDFNA</sequence>
<gene>
    <name evidence="3" type="ORF">A0U91_16310</name>
</gene>
<accession>A0A1U9LJV3</accession>
<reference evidence="3 4" key="1">
    <citation type="submission" date="2016-03" db="EMBL/GenBank/DDBJ databases">
        <title>Acetic acid bacteria sequencing.</title>
        <authorList>
            <person name="Brandt J."/>
            <person name="Jakob F."/>
            <person name="Vogel R.F."/>
        </authorList>
    </citation>
    <scope>NUCLEOTIDE SEQUENCE [LARGE SCALE GENOMIC DNA]</scope>
    <source>
        <strain evidence="3 4">TMW2.1084</strain>
        <plasmid evidence="4">pac1084_1</plasmid>
    </source>
</reference>
<feature type="coiled-coil region" evidence="1">
    <location>
        <begin position="129"/>
        <end position="156"/>
    </location>
</feature>
<dbReference type="RefSeq" id="WP_077932197.1">
    <property type="nucleotide sequence ID" value="NZ_CP014688.1"/>
</dbReference>
<organism evidence="3 4">
    <name type="scientific">Acetobacter persici</name>
    <dbReference type="NCBI Taxonomy" id="1076596"/>
    <lineage>
        <taxon>Bacteria</taxon>
        <taxon>Pseudomonadati</taxon>
        <taxon>Pseudomonadota</taxon>
        <taxon>Alphaproteobacteria</taxon>
        <taxon>Acetobacterales</taxon>
        <taxon>Acetobacteraceae</taxon>
        <taxon>Acetobacter</taxon>
    </lineage>
</organism>
<name>A0A1U9LJV3_9PROT</name>
<keyword evidence="3" id="KW-0614">Plasmid</keyword>